<keyword evidence="2" id="KW-1133">Transmembrane helix</keyword>
<dbReference type="InterPro" id="IPR003961">
    <property type="entry name" value="FN3_dom"/>
</dbReference>
<keyword evidence="4" id="KW-0675">Receptor</keyword>
<dbReference type="Proteomes" id="UP001295444">
    <property type="component" value="Chromosome 01"/>
</dbReference>
<evidence type="ECO:0000256" key="1">
    <source>
        <dbReference type="SAM" id="MobiDB-lite"/>
    </source>
</evidence>
<dbReference type="SUPFAM" id="SSF49265">
    <property type="entry name" value="Fibronectin type III"/>
    <property type="match status" value="4"/>
</dbReference>
<evidence type="ECO:0000313" key="4">
    <source>
        <dbReference type="EMBL" id="CAH2219250.1"/>
    </source>
</evidence>
<feature type="domain" description="Fibronectin type-III" evidence="3">
    <location>
        <begin position="66"/>
        <end position="163"/>
    </location>
</feature>
<dbReference type="EMBL" id="OW240912">
    <property type="protein sequence ID" value="CAH2219250.1"/>
    <property type="molecule type" value="Genomic_DNA"/>
</dbReference>
<gene>
    <name evidence="4" type="ORF">PECUL_23A039648</name>
</gene>
<dbReference type="PANTHER" id="PTHR20859:SF91">
    <property type="match status" value="1"/>
</dbReference>
<dbReference type="CDD" id="cd00063">
    <property type="entry name" value="FN3"/>
    <property type="match status" value="2"/>
</dbReference>
<evidence type="ECO:0000256" key="2">
    <source>
        <dbReference type="SAM" id="Phobius"/>
    </source>
</evidence>
<reference evidence="4" key="1">
    <citation type="submission" date="2022-03" db="EMBL/GenBank/DDBJ databases">
        <authorList>
            <person name="Alioto T."/>
            <person name="Alioto T."/>
            <person name="Gomez Garrido J."/>
        </authorList>
    </citation>
    <scope>NUCLEOTIDE SEQUENCE</scope>
</reference>
<keyword evidence="5" id="KW-1185">Reference proteome</keyword>
<dbReference type="Gene3D" id="2.60.40.10">
    <property type="entry name" value="Immunoglobulins"/>
    <property type="match status" value="4"/>
</dbReference>
<feature type="region of interest" description="Disordered" evidence="1">
    <location>
        <begin position="554"/>
        <end position="578"/>
    </location>
</feature>
<dbReference type="Pfam" id="PF01108">
    <property type="entry name" value="Tissue_fac"/>
    <property type="match status" value="1"/>
</dbReference>
<proteinExistence type="predicted"/>
<dbReference type="InterPro" id="IPR036116">
    <property type="entry name" value="FN3_sf"/>
</dbReference>
<organism evidence="4 5">
    <name type="scientific">Pelobates cultripes</name>
    <name type="common">Western spadefoot toad</name>
    <dbReference type="NCBI Taxonomy" id="61616"/>
    <lineage>
        <taxon>Eukaryota</taxon>
        <taxon>Metazoa</taxon>
        <taxon>Chordata</taxon>
        <taxon>Craniata</taxon>
        <taxon>Vertebrata</taxon>
        <taxon>Euteleostomi</taxon>
        <taxon>Amphibia</taxon>
        <taxon>Batrachia</taxon>
        <taxon>Anura</taxon>
        <taxon>Pelobatoidea</taxon>
        <taxon>Pelobatidae</taxon>
        <taxon>Pelobates</taxon>
    </lineage>
</organism>
<evidence type="ECO:0000313" key="5">
    <source>
        <dbReference type="Proteomes" id="UP001295444"/>
    </source>
</evidence>
<dbReference type="Pfam" id="PF09294">
    <property type="entry name" value="Interfer-bind"/>
    <property type="match status" value="2"/>
</dbReference>
<feature type="compositionally biased region" description="Polar residues" evidence="1">
    <location>
        <begin position="559"/>
        <end position="578"/>
    </location>
</feature>
<protein>
    <submittedName>
        <fullName evidence="4">Interferon alpha beta receptor 1</fullName>
    </submittedName>
</protein>
<dbReference type="GO" id="GO:0005886">
    <property type="term" value="C:plasma membrane"/>
    <property type="evidence" value="ECO:0007669"/>
    <property type="project" value="TreeGrafter"/>
</dbReference>
<keyword evidence="2" id="KW-0472">Membrane</keyword>
<dbReference type="AlphaFoldDB" id="A0AAD1QX39"/>
<dbReference type="PANTHER" id="PTHR20859">
    <property type="entry name" value="INTERFERON/INTERLEUKIN RECEPTOR"/>
    <property type="match status" value="1"/>
</dbReference>
<keyword evidence="2" id="KW-0812">Transmembrane</keyword>
<sequence>MGEQDGPVPGMGEQDGPVPGMGEQDGPVPGMGELAGPGVGLSRSLQLGLLLAVLAMGVTGQESLEPPSNIWITKTGNNFTVTWDWSSFRNEDESDVTFSVFSLKFGRLPGIQWRNVPGCLHIKVQRCDISLNPLLHYSVRVRSEIAGKHSAWSSIVPFLPSSIAKEDSPFAVSVTLIHGRVIVTVSDPSSVNKSLADNEDIIYNLSIWKMNSKEVKTHEFSDPEFEVKNLAPSTPYCLKVQLIDTERSTSGPFSHEKCFETEKSQIVMLRMQAVDTNFTLKWDYNCKEDPNVTFSVLIRRSDTWSVYDGCANISQMECQVLGLNMFGNYDFCVSVDDGQGNRNLSNTLTFKPLHHTVIGPPTRLMLNLTHYTLKMMASDPEGFSKEELRWACNPSYHAVLWKKSSDTQKESFQEKMPFFTVENLEPSTVYCVTMRVVCSYDNRTGLFSEPHCIKTDPDYSAFWKTWGILFILLGLIIISVLVYVCICPFQRYIKYTFYPSGKLPSCIGKDIPDSPFNTTNNVLLLHEEEITDICFITAQEKGVEEFDKYEKISDESCRDSGNYSNEEETTGNTDLCTS</sequence>
<evidence type="ECO:0000259" key="3">
    <source>
        <dbReference type="PROSITE" id="PS50853"/>
    </source>
</evidence>
<feature type="transmembrane region" description="Helical" evidence="2">
    <location>
        <begin position="466"/>
        <end position="486"/>
    </location>
</feature>
<dbReference type="InterPro" id="IPR015373">
    <property type="entry name" value="Interferon/interleukin_rcp_dom"/>
</dbReference>
<dbReference type="InterPro" id="IPR050650">
    <property type="entry name" value="Type-II_Cytokine-TF_Rcpt"/>
</dbReference>
<accession>A0AAD1QX39</accession>
<feature type="region of interest" description="Disordered" evidence="1">
    <location>
        <begin position="1"/>
        <end position="31"/>
    </location>
</feature>
<dbReference type="InterPro" id="IPR013783">
    <property type="entry name" value="Ig-like_fold"/>
</dbReference>
<dbReference type="GO" id="GO:0004896">
    <property type="term" value="F:cytokine receptor activity"/>
    <property type="evidence" value="ECO:0007669"/>
    <property type="project" value="TreeGrafter"/>
</dbReference>
<name>A0AAD1QX39_PELCU</name>
<dbReference type="PROSITE" id="PS50853">
    <property type="entry name" value="FN3"/>
    <property type="match status" value="1"/>
</dbReference>